<dbReference type="EMBL" id="JARH01000617">
    <property type="protein sequence ID" value="EXF78640.1"/>
    <property type="molecule type" value="Genomic_DNA"/>
</dbReference>
<evidence type="ECO:0000256" key="1">
    <source>
        <dbReference type="SAM" id="MobiDB-lite"/>
    </source>
</evidence>
<dbReference type="Proteomes" id="UP000020467">
    <property type="component" value="Unassembled WGS sequence"/>
</dbReference>
<accession>A0A010QPL0</accession>
<evidence type="ECO:0000313" key="3">
    <source>
        <dbReference type="Proteomes" id="UP000020467"/>
    </source>
</evidence>
<name>A0A010QPL0_9PEZI</name>
<reference evidence="2 3" key="1">
    <citation type="submission" date="2014-02" db="EMBL/GenBank/DDBJ databases">
        <title>The genome sequence of Colletotrichum fioriniae PJ7.</title>
        <authorList>
            <person name="Baroncelli R."/>
            <person name="Thon M.R."/>
        </authorList>
    </citation>
    <scope>NUCLEOTIDE SEQUENCE [LARGE SCALE GENOMIC DNA]</scope>
    <source>
        <strain evidence="2 3">PJ7</strain>
    </source>
</reference>
<feature type="compositionally biased region" description="Polar residues" evidence="1">
    <location>
        <begin position="202"/>
        <end position="221"/>
    </location>
</feature>
<proteinExistence type="predicted"/>
<protein>
    <submittedName>
        <fullName evidence="2">Uncharacterized protein</fullName>
    </submittedName>
</protein>
<dbReference type="eggNOG" id="ENOG502R70B">
    <property type="taxonomic scope" value="Eukaryota"/>
</dbReference>
<organism evidence="2 3">
    <name type="scientific">Colletotrichum fioriniae PJ7</name>
    <dbReference type="NCBI Taxonomy" id="1445577"/>
    <lineage>
        <taxon>Eukaryota</taxon>
        <taxon>Fungi</taxon>
        <taxon>Dikarya</taxon>
        <taxon>Ascomycota</taxon>
        <taxon>Pezizomycotina</taxon>
        <taxon>Sordariomycetes</taxon>
        <taxon>Hypocreomycetidae</taxon>
        <taxon>Glomerellales</taxon>
        <taxon>Glomerellaceae</taxon>
        <taxon>Colletotrichum</taxon>
        <taxon>Colletotrichum acutatum species complex</taxon>
    </lineage>
</organism>
<feature type="compositionally biased region" description="Basic residues" evidence="1">
    <location>
        <begin position="269"/>
        <end position="278"/>
    </location>
</feature>
<sequence length="325" mass="36472">MPLGRFCNLLEALYLQVLRKAITRQVVVLLSSSSSLVFFQLMSPKPVSASFEASERVFCSNKGSVCRAFTHTIRAFVSETRSFRLKGDLQSHGLKSLSTSWITPRQNAVELALPNDEERLAVGRLLMSIEYVCLCGDGLLQMSFFTGSPYNGPGGRPEAHDNGIDRAALSVLTFSSRRGPSKKQNLFSRSFTLLYKSNQDTRYTTHHNATNSKPNMKTNQIVDKKKKEEQEKKNLQMKDTKNEGSKVAGPSGKVAGSAIAQHQRQQHEKPRRVIKPRPQHASSLETADDDEYDDCWDPYYEDPPAKDDKVVDEDFVLMKKPGPSR</sequence>
<dbReference type="OrthoDB" id="4850383at2759"/>
<gene>
    <name evidence="2" type="ORF">CFIO01_08899</name>
</gene>
<dbReference type="KEGG" id="cfj:CFIO01_08899"/>
<feature type="compositionally biased region" description="Acidic residues" evidence="1">
    <location>
        <begin position="286"/>
        <end position="300"/>
    </location>
</feature>
<evidence type="ECO:0000313" key="2">
    <source>
        <dbReference type="EMBL" id="EXF78640.1"/>
    </source>
</evidence>
<dbReference type="HOGENOM" id="CLU_855319_0_0_1"/>
<comment type="caution">
    <text evidence="2">The sequence shown here is derived from an EMBL/GenBank/DDBJ whole genome shotgun (WGS) entry which is preliminary data.</text>
</comment>
<feature type="compositionally biased region" description="Basic and acidic residues" evidence="1">
    <location>
        <begin position="222"/>
        <end position="244"/>
    </location>
</feature>
<feature type="region of interest" description="Disordered" evidence="1">
    <location>
        <begin position="202"/>
        <end position="310"/>
    </location>
</feature>
<keyword evidence="3" id="KW-1185">Reference proteome</keyword>
<dbReference type="AlphaFoldDB" id="A0A010QPL0"/>